<evidence type="ECO:0000256" key="1">
    <source>
        <dbReference type="ARBA" id="ARBA00022679"/>
    </source>
</evidence>
<proteinExistence type="predicted"/>
<dbReference type="CDD" id="cd05566">
    <property type="entry name" value="PTS_IIB_galactitol"/>
    <property type="match status" value="1"/>
</dbReference>
<dbReference type="AlphaFoldDB" id="A0A0X8FFL1"/>
<dbReference type="EMBL" id="JAOTML010000002">
    <property type="protein sequence ID" value="MCY3052902.1"/>
    <property type="molecule type" value="Genomic_DNA"/>
</dbReference>
<dbReference type="GO" id="GO:0009401">
    <property type="term" value="P:phosphoenolpyruvate-dependent sugar phosphotransferase system"/>
    <property type="evidence" value="ECO:0007669"/>
    <property type="project" value="InterPro"/>
</dbReference>
<keyword evidence="4" id="KW-0813">Transport</keyword>
<dbReference type="InterPro" id="IPR036095">
    <property type="entry name" value="PTS_EIIB-like_sf"/>
</dbReference>
<dbReference type="GeneID" id="35767918"/>
<evidence type="ECO:0000313" key="5">
    <source>
        <dbReference type="Proteomes" id="UP000594771"/>
    </source>
</evidence>
<evidence type="ECO:0000313" key="3">
    <source>
        <dbReference type="EMBL" id="MCY3052902.1"/>
    </source>
</evidence>
<dbReference type="InterPro" id="IPR003501">
    <property type="entry name" value="PTS_EIIB_2/3"/>
</dbReference>
<dbReference type="Gene3D" id="3.40.50.2300">
    <property type="match status" value="1"/>
</dbReference>
<dbReference type="Proteomes" id="UP000594771">
    <property type="component" value="Chromosome"/>
</dbReference>
<reference evidence="3" key="2">
    <citation type="submission" date="2022-09" db="EMBL/GenBank/DDBJ databases">
        <title>Aerococcus urinae taxonomy study.</title>
        <authorList>
            <person name="Christensen J."/>
            <person name="Senneby E."/>
        </authorList>
    </citation>
    <scope>NUCLEOTIDE SEQUENCE</scope>
    <source>
        <strain evidence="3">NLD-066-U95</strain>
    </source>
</reference>
<dbReference type="Pfam" id="PF02302">
    <property type="entry name" value="PTS_IIB"/>
    <property type="match status" value="1"/>
</dbReference>
<dbReference type="OrthoDB" id="6505030at2"/>
<dbReference type="RefSeq" id="WP_060778837.1">
    <property type="nucleotide sequence ID" value="NZ_CAJHLF010000004.1"/>
</dbReference>
<name>A0A0X8FFL1_9LACT</name>
<evidence type="ECO:0000259" key="2">
    <source>
        <dbReference type="PROSITE" id="PS51099"/>
    </source>
</evidence>
<sequence>MAKKKVLVACGAGIATSTVVTTRVENLLKENNIAADVEQIKISEAKGKQEGADLLVSTTALPTKYDIPSIVATGYISGIGKDKIDQQILDVLKD</sequence>
<gene>
    <name evidence="4" type="ORF">I6G68_02085</name>
    <name evidence="3" type="ORF">ODY43_02775</name>
</gene>
<organism evidence="4 5">
    <name type="scientific">Aerococcus urinae</name>
    <dbReference type="NCBI Taxonomy" id="1376"/>
    <lineage>
        <taxon>Bacteria</taxon>
        <taxon>Bacillati</taxon>
        <taxon>Bacillota</taxon>
        <taxon>Bacilli</taxon>
        <taxon>Lactobacillales</taxon>
        <taxon>Aerococcaceae</taxon>
        <taxon>Aerococcus</taxon>
    </lineage>
</organism>
<evidence type="ECO:0000313" key="4">
    <source>
        <dbReference type="EMBL" id="QPS01888.1"/>
    </source>
</evidence>
<protein>
    <submittedName>
        <fullName evidence="4">PTS sugar transporter subunit IIB</fullName>
    </submittedName>
</protein>
<evidence type="ECO:0000313" key="6">
    <source>
        <dbReference type="Proteomes" id="UP001069145"/>
    </source>
</evidence>
<dbReference type="SUPFAM" id="SSF52794">
    <property type="entry name" value="PTS system IIB component-like"/>
    <property type="match status" value="1"/>
</dbReference>
<dbReference type="GO" id="GO:0008982">
    <property type="term" value="F:protein-N(PI)-phosphohistidine-sugar phosphotransferase activity"/>
    <property type="evidence" value="ECO:0007669"/>
    <property type="project" value="InterPro"/>
</dbReference>
<keyword evidence="6" id="KW-1185">Reference proteome</keyword>
<dbReference type="PROSITE" id="PS51099">
    <property type="entry name" value="PTS_EIIB_TYPE_2"/>
    <property type="match status" value="1"/>
</dbReference>
<keyword evidence="1" id="KW-0808">Transferase</keyword>
<accession>A0A0X8FFL1</accession>
<dbReference type="Proteomes" id="UP001069145">
    <property type="component" value="Unassembled WGS sequence"/>
</dbReference>
<dbReference type="InterPro" id="IPR013011">
    <property type="entry name" value="PTS_EIIB_2"/>
</dbReference>
<dbReference type="EMBL" id="CP065662">
    <property type="protein sequence ID" value="QPS01888.1"/>
    <property type="molecule type" value="Genomic_DNA"/>
</dbReference>
<keyword evidence="4" id="KW-0762">Sugar transport</keyword>
<feature type="domain" description="PTS EIIB type-2" evidence="2">
    <location>
        <begin position="4"/>
        <end position="94"/>
    </location>
</feature>
<reference evidence="4 5" key="1">
    <citation type="submission" date="2020-12" db="EMBL/GenBank/DDBJ databases">
        <title>FDA dAtabase for Regulatory Grade micrObial Sequences (FDA-ARGOS): Supporting development and validation of Infectious Disease Dx tests.</title>
        <authorList>
            <person name="Sproer C."/>
            <person name="Gronow S."/>
            <person name="Severitt S."/>
            <person name="Schroder I."/>
            <person name="Tallon L."/>
            <person name="Sadzewicz L."/>
            <person name="Zhao X."/>
            <person name="Boylan J."/>
            <person name="Ott S."/>
            <person name="Bowen H."/>
            <person name="Vavikolanu K."/>
            <person name="Mehta A."/>
            <person name="Aluvathingal J."/>
            <person name="Nadendla S."/>
            <person name="Lowell S."/>
            <person name="Myers T."/>
            <person name="Yan Y."/>
            <person name="Sichtig H."/>
        </authorList>
    </citation>
    <scope>NUCLEOTIDE SEQUENCE [LARGE SCALE GENOMIC DNA]</scope>
    <source>
        <strain evidence="4 5">FDAARGOS_911</strain>
    </source>
</reference>
<dbReference type="KEGG" id="aun:AWM73_07930"/>